<dbReference type="InterPro" id="IPR016186">
    <property type="entry name" value="C-type_lectin-like/link_sf"/>
</dbReference>
<dbReference type="WBParaSite" id="MBELARI_LOCUS16055">
    <property type="protein sequence ID" value="MBELARI_LOCUS16055"/>
    <property type="gene ID" value="MBELARI_LOCUS16055"/>
</dbReference>
<dbReference type="InterPro" id="IPR016187">
    <property type="entry name" value="CTDL_fold"/>
</dbReference>
<dbReference type="Proteomes" id="UP000887575">
    <property type="component" value="Unassembled WGS sequence"/>
</dbReference>
<organism evidence="2 3">
    <name type="scientific">Mesorhabditis belari</name>
    <dbReference type="NCBI Taxonomy" id="2138241"/>
    <lineage>
        <taxon>Eukaryota</taxon>
        <taxon>Metazoa</taxon>
        <taxon>Ecdysozoa</taxon>
        <taxon>Nematoda</taxon>
        <taxon>Chromadorea</taxon>
        <taxon>Rhabditida</taxon>
        <taxon>Rhabditina</taxon>
        <taxon>Rhabditomorpha</taxon>
        <taxon>Rhabditoidea</taxon>
        <taxon>Rhabditidae</taxon>
        <taxon>Mesorhabditinae</taxon>
        <taxon>Mesorhabditis</taxon>
    </lineage>
</organism>
<name>A0AAF3EPQ1_9BILA</name>
<dbReference type="Gene3D" id="3.10.100.10">
    <property type="entry name" value="Mannose-Binding Protein A, subunit A"/>
    <property type="match status" value="1"/>
</dbReference>
<feature type="domain" description="C-type lectin" evidence="1">
    <location>
        <begin position="12"/>
        <end position="123"/>
    </location>
</feature>
<dbReference type="SUPFAM" id="SSF56436">
    <property type="entry name" value="C-type lectin-like"/>
    <property type="match status" value="1"/>
</dbReference>
<evidence type="ECO:0000313" key="2">
    <source>
        <dbReference type="Proteomes" id="UP000887575"/>
    </source>
</evidence>
<dbReference type="Pfam" id="PF00059">
    <property type="entry name" value="Lectin_C"/>
    <property type="match status" value="1"/>
</dbReference>
<sequence>MVDVEEESRFRTRAHCRVTSQNYTNTVTTCAQLNSTVVKITNIFENSYIGALLSGLNDQFPFIGVERKSNGTWVYQDASPLIYTNWAPGEPSLNSSLNCAYLGNSTLQWYATDCSTERPSFCSANEMPKESEQKLIAWHFREILRCDAIVIVGFWMDFLPHMVLIQSCFTPTE</sequence>
<dbReference type="PROSITE" id="PS50041">
    <property type="entry name" value="C_TYPE_LECTIN_2"/>
    <property type="match status" value="1"/>
</dbReference>
<dbReference type="AlphaFoldDB" id="A0AAF3EPQ1"/>
<keyword evidence="2" id="KW-1185">Reference proteome</keyword>
<protein>
    <recommendedName>
        <fullName evidence="1">C-type lectin domain-containing protein</fullName>
    </recommendedName>
</protein>
<dbReference type="PANTHER" id="PTHR31024">
    <property type="entry name" value="C-TYPE LECTIN"/>
    <property type="match status" value="1"/>
</dbReference>
<dbReference type="CDD" id="cd00037">
    <property type="entry name" value="CLECT"/>
    <property type="match status" value="1"/>
</dbReference>
<evidence type="ECO:0000259" key="1">
    <source>
        <dbReference type="PROSITE" id="PS50041"/>
    </source>
</evidence>
<dbReference type="InterPro" id="IPR001304">
    <property type="entry name" value="C-type_lectin-like"/>
</dbReference>
<dbReference type="PANTHER" id="PTHR31024:SF3">
    <property type="entry name" value="C-TYPE LECTIN-RELATED"/>
    <property type="match status" value="1"/>
</dbReference>
<accession>A0AAF3EPQ1</accession>
<evidence type="ECO:0000313" key="3">
    <source>
        <dbReference type="WBParaSite" id="MBELARI_LOCUS16055"/>
    </source>
</evidence>
<dbReference type="SMART" id="SM00034">
    <property type="entry name" value="CLECT"/>
    <property type="match status" value="1"/>
</dbReference>
<reference evidence="3" key="1">
    <citation type="submission" date="2024-02" db="UniProtKB">
        <authorList>
            <consortium name="WormBaseParasite"/>
        </authorList>
    </citation>
    <scope>IDENTIFICATION</scope>
</reference>
<proteinExistence type="predicted"/>